<dbReference type="InterPro" id="IPR050756">
    <property type="entry name" value="CSN3"/>
</dbReference>
<dbReference type="Pfam" id="PF22788">
    <property type="entry name" value="COP9_hel_rpt"/>
    <property type="match status" value="1"/>
</dbReference>
<evidence type="ECO:0000256" key="1">
    <source>
        <dbReference type="ARBA" id="ARBA00022490"/>
    </source>
</evidence>
<dbReference type="InterPro" id="IPR055089">
    <property type="entry name" value="COP9_N"/>
</dbReference>
<dbReference type="PANTHER" id="PTHR10758">
    <property type="entry name" value="26S PROTEASOME NON-ATPASE REGULATORY SUBUNIT 3/COP9 SIGNALOSOME COMPLEX SUBUNIT 3"/>
    <property type="match status" value="1"/>
</dbReference>
<dbReference type="GO" id="GO:0000502">
    <property type="term" value="C:proteasome complex"/>
    <property type="evidence" value="ECO:0007669"/>
    <property type="project" value="UniProtKB-KW"/>
</dbReference>
<keyword evidence="4" id="KW-1185">Reference proteome</keyword>
<dbReference type="GO" id="GO:0008180">
    <property type="term" value="C:COP9 signalosome"/>
    <property type="evidence" value="ECO:0007669"/>
    <property type="project" value="TreeGrafter"/>
</dbReference>
<organism evidence="3 4">
    <name type="scientific">Lasallia pustulata</name>
    <dbReference type="NCBI Taxonomy" id="136370"/>
    <lineage>
        <taxon>Eukaryota</taxon>
        <taxon>Fungi</taxon>
        <taxon>Dikarya</taxon>
        <taxon>Ascomycota</taxon>
        <taxon>Pezizomycotina</taxon>
        <taxon>Lecanoromycetes</taxon>
        <taxon>OSLEUM clade</taxon>
        <taxon>Umbilicariomycetidae</taxon>
        <taxon>Umbilicariales</taxon>
        <taxon>Umbilicariaceae</taxon>
        <taxon>Lasallia</taxon>
    </lineage>
</organism>
<keyword evidence="3" id="KW-0647">Proteasome</keyword>
<accession>A0A1W5CWP9</accession>
<dbReference type="GO" id="GO:0006511">
    <property type="term" value="P:ubiquitin-dependent protein catabolic process"/>
    <property type="evidence" value="ECO:0007669"/>
    <property type="project" value="TreeGrafter"/>
</dbReference>
<evidence type="ECO:0000313" key="4">
    <source>
        <dbReference type="Proteomes" id="UP000192927"/>
    </source>
</evidence>
<proteinExistence type="predicted"/>
<protein>
    <submittedName>
        <fullName evidence="3">Proteasome component (PCI) domain</fullName>
    </submittedName>
</protein>
<keyword evidence="1" id="KW-0963">Cytoplasm</keyword>
<name>A0A1W5CWP9_9LECA</name>
<dbReference type="EMBL" id="FWEW01000597">
    <property type="protein sequence ID" value="SLM35256.1"/>
    <property type="molecule type" value="Genomic_DNA"/>
</dbReference>
<evidence type="ECO:0000259" key="2">
    <source>
        <dbReference type="Pfam" id="PF22788"/>
    </source>
</evidence>
<sequence>MSLFSDSMDELLPQMLSFPPHPPPPQPLSDVDYDRCIKGLVQNLNQVAASKLTSGVSGGGDLLDILDPKINTLPYLYTLLAHIAGPQAGKQANSATSKLFAPSGALWLKMVEFMDQFDPVQVRYAGQSWRRLVETVAKVARAASNPMVAVQPIRTAMLRLDPTTSCFTSTHTLFARLCLEARAYRFSCPILDNDIYHFPTSLAKNPINAPLLCAKHDSSSAYINSASGLSDTLNHKDHLQYFLYGAMLYIGMKRWDRALLFLEFAIISPTGNTASMIQVEAYKKWVLLGLVLKGSPLPMPRTTNAQAARLYRSIAKPYDAIAEVFKEGDASRLRQEFEVGRKVWQDDCNTGLLLQVLEAFRRFAVKRLEKTYAALSVSEIARRTSPDPNNQAETEHYLSSLIANGYLNATLIQSSDLSYPSILRFATSPTTGPLARSEAQAYEELVEQTARISKLTEHIKETDRRLAMTKEYIDWAKRTRKQKDAGGSMGELNHMIEMAGDDYGGDEDMMADL</sequence>
<evidence type="ECO:0000313" key="3">
    <source>
        <dbReference type="EMBL" id="SLM35256.1"/>
    </source>
</evidence>
<reference evidence="4" key="1">
    <citation type="submission" date="2017-03" db="EMBL/GenBank/DDBJ databases">
        <authorList>
            <person name="Sharma R."/>
            <person name="Thines M."/>
        </authorList>
    </citation>
    <scope>NUCLEOTIDE SEQUENCE [LARGE SCALE GENOMIC DNA]</scope>
</reference>
<dbReference type="Proteomes" id="UP000192927">
    <property type="component" value="Unassembled WGS sequence"/>
</dbReference>
<dbReference type="AlphaFoldDB" id="A0A1W5CWP9"/>
<feature type="domain" description="COP9 signalosome complex subunit 3 N-terminal helical repeats" evidence="2">
    <location>
        <begin position="50"/>
        <end position="303"/>
    </location>
</feature>
<dbReference type="PANTHER" id="PTHR10758:SF1">
    <property type="entry name" value="COP9 SIGNALOSOME COMPLEX SUBUNIT 3"/>
    <property type="match status" value="1"/>
</dbReference>